<dbReference type="AlphaFoldDB" id="A0A0D9NLA8"/>
<keyword evidence="3" id="KW-1185">Reference proteome</keyword>
<dbReference type="OrthoDB" id="5592575at2759"/>
<dbReference type="Proteomes" id="UP000054544">
    <property type="component" value="Unassembled WGS sequence"/>
</dbReference>
<feature type="chain" id="PRO_5002341067" evidence="1">
    <location>
        <begin position="18"/>
        <end position="132"/>
    </location>
</feature>
<name>A0A0D9NLA8_METAN</name>
<sequence>MKFTLPLLALLAGFAAAKIDGSSVNDIDNNELGEGAPNYCPVGRPCSSDRIVSLGTEFTISMDRFRTLSDHFISEPAAVAQDMLYGLDPVLYIAKIKDDMTNRDVGYLFVKHEENGFQMSTKRLLNRLSQPH</sequence>
<accession>A0A0D9NLA8</accession>
<gene>
    <name evidence="2" type="ORF">H634G_10041</name>
</gene>
<keyword evidence="1" id="KW-0732">Signal</keyword>
<feature type="signal peptide" evidence="1">
    <location>
        <begin position="1"/>
        <end position="17"/>
    </location>
</feature>
<dbReference type="EMBL" id="KE384755">
    <property type="protein sequence ID" value="KJK74729.1"/>
    <property type="molecule type" value="Genomic_DNA"/>
</dbReference>
<evidence type="ECO:0000313" key="3">
    <source>
        <dbReference type="Proteomes" id="UP000054544"/>
    </source>
</evidence>
<reference evidence="3" key="1">
    <citation type="journal article" date="2014" name="BMC Genomics">
        <title>The genome sequence of the biocontrol fungus Metarhizium anisopliae and comparative genomics of Metarhizium species.</title>
        <authorList>
            <person name="Pattemore J.A."/>
            <person name="Hane J.K."/>
            <person name="Williams A.H."/>
            <person name="Wilson B.A."/>
            <person name="Stodart B.J."/>
            <person name="Ash G.J."/>
        </authorList>
    </citation>
    <scope>NUCLEOTIDE SEQUENCE [LARGE SCALE GENOMIC DNA]</scope>
    <source>
        <strain evidence="3">BRIP 53293</strain>
    </source>
</reference>
<organism evidence="2 3">
    <name type="scientific">Metarhizium anisopliae BRIP 53293</name>
    <dbReference type="NCBI Taxonomy" id="1291518"/>
    <lineage>
        <taxon>Eukaryota</taxon>
        <taxon>Fungi</taxon>
        <taxon>Dikarya</taxon>
        <taxon>Ascomycota</taxon>
        <taxon>Pezizomycotina</taxon>
        <taxon>Sordariomycetes</taxon>
        <taxon>Hypocreomycetidae</taxon>
        <taxon>Hypocreales</taxon>
        <taxon>Clavicipitaceae</taxon>
        <taxon>Metarhizium</taxon>
    </lineage>
</organism>
<evidence type="ECO:0000313" key="2">
    <source>
        <dbReference type="EMBL" id="KJK74729.1"/>
    </source>
</evidence>
<protein>
    <submittedName>
        <fullName evidence="2">Uncharacterized protein</fullName>
    </submittedName>
</protein>
<evidence type="ECO:0000256" key="1">
    <source>
        <dbReference type="SAM" id="SignalP"/>
    </source>
</evidence>
<proteinExistence type="predicted"/>